<feature type="transmembrane region" description="Helical" evidence="6">
    <location>
        <begin position="105"/>
        <end position="124"/>
    </location>
</feature>
<feature type="transmembrane region" description="Helical" evidence="6">
    <location>
        <begin position="75"/>
        <end position="93"/>
    </location>
</feature>
<feature type="domain" description="EamA" evidence="7">
    <location>
        <begin position="15"/>
        <end position="136"/>
    </location>
</feature>
<evidence type="ECO:0000313" key="9">
    <source>
        <dbReference type="Proteomes" id="UP001291926"/>
    </source>
</evidence>
<evidence type="ECO:0000256" key="5">
    <source>
        <dbReference type="ARBA" id="ARBA00023136"/>
    </source>
</evidence>
<evidence type="ECO:0000256" key="2">
    <source>
        <dbReference type="ARBA" id="ARBA00007635"/>
    </source>
</evidence>
<comment type="subcellular location">
    <subcellularLocation>
        <location evidence="1 6">Membrane</location>
        <topology evidence="1 6">Multi-pass membrane protein</topology>
    </subcellularLocation>
</comment>
<evidence type="ECO:0000313" key="8">
    <source>
        <dbReference type="EMBL" id="KAK4491224.1"/>
    </source>
</evidence>
<dbReference type="Pfam" id="PF00892">
    <property type="entry name" value="EamA"/>
    <property type="match status" value="1"/>
</dbReference>
<proteinExistence type="inferred from homology"/>
<evidence type="ECO:0000256" key="4">
    <source>
        <dbReference type="ARBA" id="ARBA00022989"/>
    </source>
</evidence>
<evidence type="ECO:0000256" key="1">
    <source>
        <dbReference type="ARBA" id="ARBA00004141"/>
    </source>
</evidence>
<keyword evidence="4 6" id="KW-1133">Transmembrane helix</keyword>
<gene>
    <name evidence="8" type="ORF">RD792_001957</name>
</gene>
<dbReference type="InterPro" id="IPR000620">
    <property type="entry name" value="EamA_dom"/>
</dbReference>
<keyword evidence="3 6" id="KW-0812">Transmembrane</keyword>
<accession>A0ABR0DPP9</accession>
<dbReference type="PANTHER" id="PTHR31218">
    <property type="entry name" value="WAT1-RELATED PROTEIN"/>
    <property type="match status" value="1"/>
</dbReference>
<feature type="transmembrane region" description="Helical" evidence="6">
    <location>
        <begin position="12"/>
        <end position="31"/>
    </location>
</feature>
<dbReference type="Proteomes" id="UP001291926">
    <property type="component" value="Unassembled WGS sequence"/>
</dbReference>
<feature type="transmembrane region" description="Helical" evidence="6">
    <location>
        <begin position="214"/>
        <end position="235"/>
    </location>
</feature>
<comment type="similarity">
    <text evidence="2 6">Belongs to the drug/metabolite transporter (DMT) superfamily. Plant drug/metabolite exporter (P-DME) (TC 2.A.7.4) family.</text>
</comment>
<keyword evidence="5 6" id="KW-0472">Membrane</keyword>
<feature type="transmembrane region" description="Helical" evidence="6">
    <location>
        <begin position="189"/>
        <end position="207"/>
    </location>
</feature>
<evidence type="ECO:0000256" key="6">
    <source>
        <dbReference type="RuleBase" id="RU363077"/>
    </source>
</evidence>
<reference evidence="8 9" key="1">
    <citation type="journal article" date="2023" name="bioRxiv">
        <title>Genome report: Whole genome sequence and annotation of Penstemon davidsonii.</title>
        <authorList>
            <person name="Ostevik K.L."/>
            <person name="Alabady M."/>
            <person name="Zhang M."/>
            <person name="Rausher M.D."/>
        </authorList>
    </citation>
    <scope>NUCLEOTIDE SEQUENCE [LARGE SCALE GENOMIC DNA]</scope>
    <source>
        <strain evidence="8">DNT005</strain>
        <tissue evidence="8">Whole leaf</tissue>
    </source>
</reference>
<protein>
    <recommendedName>
        <fullName evidence="6">WAT1-related protein</fullName>
    </recommendedName>
</protein>
<keyword evidence="9" id="KW-1185">Reference proteome</keyword>
<evidence type="ECO:0000256" key="3">
    <source>
        <dbReference type="ARBA" id="ARBA00022692"/>
    </source>
</evidence>
<dbReference type="SUPFAM" id="SSF103481">
    <property type="entry name" value="Multidrug resistance efflux transporter EmrE"/>
    <property type="match status" value="2"/>
</dbReference>
<dbReference type="InterPro" id="IPR030184">
    <property type="entry name" value="WAT1-related"/>
</dbReference>
<organism evidence="8 9">
    <name type="scientific">Penstemon davidsonii</name>
    <dbReference type="NCBI Taxonomy" id="160366"/>
    <lineage>
        <taxon>Eukaryota</taxon>
        <taxon>Viridiplantae</taxon>
        <taxon>Streptophyta</taxon>
        <taxon>Embryophyta</taxon>
        <taxon>Tracheophyta</taxon>
        <taxon>Spermatophyta</taxon>
        <taxon>Magnoliopsida</taxon>
        <taxon>eudicotyledons</taxon>
        <taxon>Gunneridae</taxon>
        <taxon>Pentapetalae</taxon>
        <taxon>asterids</taxon>
        <taxon>lamiids</taxon>
        <taxon>Lamiales</taxon>
        <taxon>Plantaginaceae</taxon>
        <taxon>Cheloneae</taxon>
        <taxon>Penstemon</taxon>
    </lineage>
</organism>
<feature type="transmembrane region" description="Helical" evidence="6">
    <location>
        <begin position="43"/>
        <end position="63"/>
    </location>
</feature>
<dbReference type="EMBL" id="JAYDYQ010001087">
    <property type="protein sequence ID" value="KAK4491224.1"/>
    <property type="molecule type" value="Genomic_DNA"/>
</dbReference>
<name>A0ABR0DPP9_9LAMI</name>
<sequence>MGKFCDTVEGLKPTIMMVSVQIAFTGVNIFYKLAANNGMNLQVVIAYRFLFAVATVIPLALIFERKNRPRLTWTIVFQGFICALFGATVAQNLYAESLALTSATYAAATTNLQPALTFLLAIFFRMEKAGLNTMAGKAKAKMSEIYPCHYSSAALISIMGSFQAIVYALCMERDWNQWKLAWNLRLLTVAYMGILGSGIVWAFMMSCVRMRGPLFVSVFNPLMLVLVALSSSLLLDENFYLGRYVRIVLGAVIIIGGLYSVLWGKSKEMKKISRLVPSDNFDPKNDQVDSVRGTSFKGFNHGDSNIMAVAPSLIIPVGNEIIELFDEDHEQDLEAKISSPRQ</sequence>
<evidence type="ECO:0000259" key="7">
    <source>
        <dbReference type="Pfam" id="PF00892"/>
    </source>
</evidence>
<dbReference type="InterPro" id="IPR037185">
    <property type="entry name" value="EmrE-like"/>
</dbReference>
<feature type="transmembrane region" description="Helical" evidence="6">
    <location>
        <begin position="247"/>
        <end position="264"/>
    </location>
</feature>
<comment type="caution">
    <text evidence="8">The sequence shown here is derived from an EMBL/GenBank/DDBJ whole genome shotgun (WGS) entry which is preliminary data.</text>
</comment>
<feature type="transmembrane region" description="Helical" evidence="6">
    <location>
        <begin position="145"/>
        <end position="169"/>
    </location>
</feature>